<dbReference type="InterPro" id="IPR004210">
    <property type="entry name" value="BESS_motif"/>
</dbReference>
<dbReference type="PROSITE" id="PS51031">
    <property type="entry name" value="BESS"/>
    <property type="match status" value="1"/>
</dbReference>
<dbReference type="AlphaFoldDB" id="A0AAV1KXF7"/>
<feature type="domain" description="BESS" evidence="4">
    <location>
        <begin position="144"/>
        <end position="183"/>
    </location>
</feature>
<dbReference type="Pfam" id="PF10545">
    <property type="entry name" value="MADF_DNA_bdg"/>
    <property type="match status" value="1"/>
</dbReference>
<proteinExistence type="predicted"/>
<evidence type="ECO:0008006" key="7">
    <source>
        <dbReference type="Google" id="ProtNLM"/>
    </source>
</evidence>
<dbReference type="Proteomes" id="UP001314205">
    <property type="component" value="Unassembled WGS sequence"/>
</dbReference>
<dbReference type="GO" id="GO:0005634">
    <property type="term" value="C:nucleus"/>
    <property type="evidence" value="ECO:0007669"/>
    <property type="project" value="UniProtKB-SubCell"/>
</dbReference>
<dbReference type="GO" id="GO:0003677">
    <property type="term" value="F:DNA binding"/>
    <property type="evidence" value="ECO:0007669"/>
    <property type="project" value="InterPro"/>
</dbReference>
<evidence type="ECO:0000313" key="5">
    <source>
        <dbReference type="EMBL" id="CAK1587373.1"/>
    </source>
</evidence>
<feature type="compositionally biased region" description="Acidic residues" evidence="2">
    <location>
        <begin position="231"/>
        <end position="241"/>
    </location>
</feature>
<name>A0AAV1KXF7_9NEOP</name>
<gene>
    <name evidence="5" type="ORF">PARMNEM_LOCUS8214</name>
</gene>
<feature type="compositionally biased region" description="Polar residues" evidence="2">
    <location>
        <begin position="219"/>
        <end position="228"/>
    </location>
</feature>
<feature type="region of interest" description="Disordered" evidence="2">
    <location>
        <begin position="219"/>
        <end position="241"/>
    </location>
</feature>
<evidence type="ECO:0000259" key="3">
    <source>
        <dbReference type="PROSITE" id="PS51029"/>
    </source>
</evidence>
<evidence type="ECO:0000256" key="1">
    <source>
        <dbReference type="PROSITE-ProRule" id="PRU00371"/>
    </source>
</evidence>
<feature type="domain" description="MADF" evidence="3">
    <location>
        <begin position="1"/>
        <end position="73"/>
    </location>
</feature>
<comment type="subcellular location">
    <subcellularLocation>
        <location evidence="1">Nucleus</location>
    </subcellularLocation>
</comment>
<keyword evidence="6" id="KW-1185">Reference proteome</keyword>
<protein>
    <recommendedName>
        <fullName evidence="7">MADF domain-containing protein</fullName>
    </recommendedName>
</protein>
<feature type="non-terminal residue" evidence="5">
    <location>
        <position position="250"/>
    </location>
</feature>
<dbReference type="InterPro" id="IPR006578">
    <property type="entry name" value="MADF-dom"/>
</dbReference>
<organism evidence="5 6">
    <name type="scientific">Parnassius mnemosyne</name>
    <name type="common">clouded apollo</name>
    <dbReference type="NCBI Taxonomy" id="213953"/>
    <lineage>
        <taxon>Eukaryota</taxon>
        <taxon>Metazoa</taxon>
        <taxon>Ecdysozoa</taxon>
        <taxon>Arthropoda</taxon>
        <taxon>Hexapoda</taxon>
        <taxon>Insecta</taxon>
        <taxon>Pterygota</taxon>
        <taxon>Neoptera</taxon>
        <taxon>Endopterygota</taxon>
        <taxon>Lepidoptera</taxon>
        <taxon>Glossata</taxon>
        <taxon>Ditrysia</taxon>
        <taxon>Papilionoidea</taxon>
        <taxon>Papilionidae</taxon>
        <taxon>Parnassiinae</taxon>
        <taxon>Parnassini</taxon>
        <taxon>Parnassius</taxon>
        <taxon>Driopa</taxon>
    </lineage>
</organism>
<dbReference type="PROSITE" id="PS51029">
    <property type="entry name" value="MADF"/>
    <property type="match status" value="1"/>
</dbReference>
<comment type="caution">
    <text evidence="5">The sequence shown here is derived from an EMBL/GenBank/DDBJ whole genome shotgun (WGS) entry which is preliminary data.</text>
</comment>
<dbReference type="EMBL" id="CAVLGL010000082">
    <property type="protein sequence ID" value="CAK1587373.1"/>
    <property type="molecule type" value="Genomic_DNA"/>
</dbReference>
<reference evidence="5 6" key="1">
    <citation type="submission" date="2023-11" db="EMBL/GenBank/DDBJ databases">
        <authorList>
            <person name="Hedman E."/>
            <person name="Englund M."/>
            <person name="Stromberg M."/>
            <person name="Nyberg Akerstrom W."/>
            <person name="Nylinder S."/>
            <person name="Jareborg N."/>
            <person name="Kallberg Y."/>
            <person name="Kronander E."/>
        </authorList>
    </citation>
    <scope>NUCLEOTIDE SEQUENCE [LARGE SCALE GENOMIC DNA]</scope>
</reference>
<accession>A0AAV1KXF7</accession>
<sequence>MEIGQEVVAHWADFGPEEKNKAVKDLIKKWKNIRDSYKKEVNLETNTVSGQSSPKKKRYIYYELLSFLRPSVSIAEERESNVSPIPSNSSQNQDFEEDNLMRPPRQNRVPTKRKKQMESTQIPQITKILNESLQLQKLNNDSDAKGNRAFLMSFVPIMDSMTPNLAMETRYEITNLFRNIQRNERNRSIPSNLSEFLYHRNQEPSASSGSRAYHEDTLTPMTSIASPQNDTESDTSTENDDYFNVLHYLP</sequence>
<keyword evidence="1" id="KW-0539">Nucleus</keyword>
<evidence type="ECO:0000256" key="2">
    <source>
        <dbReference type="SAM" id="MobiDB-lite"/>
    </source>
</evidence>
<feature type="compositionally biased region" description="Polar residues" evidence="2">
    <location>
        <begin position="81"/>
        <end position="93"/>
    </location>
</feature>
<feature type="region of interest" description="Disordered" evidence="2">
    <location>
        <begin position="78"/>
        <end position="121"/>
    </location>
</feature>
<evidence type="ECO:0000313" key="6">
    <source>
        <dbReference type="Proteomes" id="UP001314205"/>
    </source>
</evidence>
<evidence type="ECO:0000259" key="4">
    <source>
        <dbReference type="PROSITE" id="PS51031"/>
    </source>
</evidence>